<feature type="compositionally biased region" description="Polar residues" evidence="1">
    <location>
        <begin position="52"/>
        <end position="66"/>
    </location>
</feature>
<dbReference type="EMBL" id="BAAAVS010000002">
    <property type="protein sequence ID" value="GAA3024820.1"/>
    <property type="molecule type" value="Genomic_DNA"/>
</dbReference>
<evidence type="ECO:0000259" key="3">
    <source>
        <dbReference type="Pfam" id="PF14258"/>
    </source>
</evidence>
<keyword evidence="2" id="KW-0812">Transmembrane</keyword>
<keyword evidence="2" id="KW-0472">Membrane</keyword>
<dbReference type="Pfam" id="PF14258">
    <property type="entry name" value="DUF4350"/>
    <property type="match status" value="1"/>
</dbReference>
<keyword evidence="5" id="KW-1185">Reference proteome</keyword>
<evidence type="ECO:0000313" key="4">
    <source>
        <dbReference type="EMBL" id="GAA3024820.1"/>
    </source>
</evidence>
<evidence type="ECO:0000313" key="5">
    <source>
        <dbReference type="Proteomes" id="UP001501035"/>
    </source>
</evidence>
<evidence type="ECO:0000256" key="2">
    <source>
        <dbReference type="SAM" id="Phobius"/>
    </source>
</evidence>
<sequence>MSAPPAGSASNPAVRRRPGPIVAVVSLIIVGAFAALAVAALIVGGSRERMPTGNSTPGDPGSFRSTGTAALAQTLAAHGVAVRVARDQQELRGWPEATPSTVVVISRATSASESSTRILRDKTRHARRIVVLDPRSEVLDQWGVSTAVISSTGSTLTSAAQCSVAGIAPADRAGHSATIIVAGADAVICFRDPLTPTGGAVVVYPATAAHPEIVVAQQDWFRNGAILANDHAGIAVRMIGAGTQVQWFAPNYTDLMNDNPEPMTQAKLEPDVPRWLWPMAGLGAFVLIALMLWRGRRFGQLITEPLPAVVKAAETTEARGRLYQASKDARRAAAQLRGQALRTIPKRLGVSRHAPVDDIVAAVSRATGRDLATVYALLAGPLPVDDDGLVAFATDLSTLEEEVRPVL</sequence>
<proteinExistence type="predicted"/>
<gene>
    <name evidence="4" type="ORF">GCM10010528_03460</name>
</gene>
<comment type="caution">
    <text evidence="4">The sequence shown here is derived from an EMBL/GenBank/DDBJ whole genome shotgun (WGS) entry which is preliminary data.</text>
</comment>
<feature type="region of interest" description="Disordered" evidence="1">
    <location>
        <begin position="47"/>
        <end position="66"/>
    </location>
</feature>
<accession>A0ABN3YBJ3</accession>
<feature type="transmembrane region" description="Helical" evidence="2">
    <location>
        <begin position="275"/>
        <end position="293"/>
    </location>
</feature>
<feature type="domain" description="DUF4350" evidence="3">
    <location>
        <begin position="64"/>
        <end position="238"/>
    </location>
</feature>
<keyword evidence="2" id="KW-1133">Transmembrane helix</keyword>
<protein>
    <submittedName>
        <fullName evidence="4">DUF4350 domain-containing protein</fullName>
    </submittedName>
</protein>
<dbReference type="RefSeq" id="WP_290703957.1">
    <property type="nucleotide sequence ID" value="NZ_BAAAVS010000002.1"/>
</dbReference>
<feature type="transmembrane region" description="Helical" evidence="2">
    <location>
        <begin position="21"/>
        <end position="43"/>
    </location>
</feature>
<organism evidence="4 5">
    <name type="scientific">Gordonia defluvii</name>
    <dbReference type="NCBI Taxonomy" id="283718"/>
    <lineage>
        <taxon>Bacteria</taxon>
        <taxon>Bacillati</taxon>
        <taxon>Actinomycetota</taxon>
        <taxon>Actinomycetes</taxon>
        <taxon>Mycobacteriales</taxon>
        <taxon>Gordoniaceae</taxon>
        <taxon>Gordonia</taxon>
    </lineage>
</organism>
<evidence type="ECO:0000256" key="1">
    <source>
        <dbReference type="SAM" id="MobiDB-lite"/>
    </source>
</evidence>
<reference evidence="4 5" key="1">
    <citation type="journal article" date="2019" name="Int. J. Syst. Evol. Microbiol.">
        <title>The Global Catalogue of Microorganisms (GCM) 10K type strain sequencing project: providing services to taxonomists for standard genome sequencing and annotation.</title>
        <authorList>
            <consortium name="The Broad Institute Genomics Platform"/>
            <consortium name="The Broad Institute Genome Sequencing Center for Infectious Disease"/>
            <person name="Wu L."/>
            <person name="Ma J."/>
        </authorList>
    </citation>
    <scope>NUCLEOTIDE SEQUENCE [LARGE SCALE GENOMIC DNA]</scope>
    <source>
        <strain evidence="4 5">JCM 14234</strain>
    </source>
</reference>
<dbReference type="InterPro" id="IPR025646">
    <property type="entry name" value="DUF4350"/>
</dbReference>
<dbReference type="Proteomes" id="UP001501035">
    <property type="component" value="Unassembled WGS sequence"/>
</dbReference>
<name>A0ABN3YBJ3_9ACTN</name>